<gene>
    <name evidence="2" type="ORF">GHK62_06840</name>
</gene>
<protein>
    <submittedName>
        <fullName evidence="2">DUF1127 domain-containing protein</fullName>
    </submittedName>
</protein>
<comment type="caution">
    <text evidence="2">The sequence shown here is derived from an EMBL/GenBank/DDBJ whole genome shotgun (WGS) entry which is preliminary data.</text>
</comment>
<reference evidence="2 3" key="1">
    <citation type="journal article" date="2013" name="Genome Biol.">
        <title>Comparative genomics of the core and accessory genomes of 48 Sinorhizobium strains comprising five genospecies.</title>
        <authorList>
            <person name="Sugawara M."/>
            <person name="Epstein B."/>
            <person name="Badgley B.D."/>
            <person name="Unno T."/>
            <person name="Xu L."/>
            <person name="Reese J."/>
            <person name="Gyaneshwar P."/>
            <person name="Denny R."/>
            <person name="Mudge J."/>
            <person name="Bharti A.K."/>
            <person name="Farmer A.D."/>
            <person name="May G.D."/>
            <person name="Woodward J.E."/>
            <person name="Medigue C."/>
            <person name="Vallenet D."/>
            <person name="Lajus A."/>
            <person name="Rouy Z."/>
            <person name="Martinez-Vaz B."/>
            <person name="Tiffin P."/>
            <person name="Young N.D."/>
            <person name="Sadowsky M.J."/>
        </authorList>
    </citation>
    <scope>NUCLEOTIDE SEQUENCE [LARGE SCALE GENOMIC DNA]</scope>
    <source>
        <strain evidence="2 3">USDA4894</strain>
    </source>
</reference>
<dbReference type="Proteomes" id="UP000439983">
    <property type="component" value="Unassembled WGS sequence"/>
</dbReference>
<evidence type="ECO:0000313" key="3">
    <source>
        <dbReference type="Proteomes" id="UP000439983"/>
    </source>
</evidence>
<organism evidence="2 3">
    <name type="scientific">Sinorhizobium terangae</name>
    <dbReference type="NCBI Taxonomy" id="110322"/>
    <lineage>
        <taxon>Bacteria</taxon>
        <taxon>Pseudomonadati</taxon>
        <taxon>Pseudomonadota</taxon>
        <taxon>Alphaproteobacteria</taxon>
        <taxon>Hyphomicrobiales</taxon>
        <taxon>Rhizobiaceae</taxon>
        <taxon>Sinorhizobium/Ensifer group</taxon>
        <taxon>Sinorhizobium</taxon>
    </lineage>
</organism>
<keyword evidence="3" id="KW-1185">Reference proteome</keyword>
<accession>A0A6N7LB21</accession>
<dbReference type="OrthoDB" id="8098811at2"/>
<feature type="region of interest" description="Disordered" evidence="1">
    <location>
        <begin position="1"/>
        <end position="22"/>
    </location>
</feature>
<evidence type="ECO:0000313" key="2">
    <source>
        <dbReference type="EMBL" id="MQX14490.1"/>
    </source>
</evidence>
<sequence>MSPSASPAFHSRLNSGKTRPWQGPFISSKMEAEMATAEYHSGYAGHTGDFVHALAERFASVGAAFAKRHRHAQTLRALESLSRDELKDIGYPVDALEAKPVIEIKAGVMTTLLSMR</sequence>
<proteinExistence type="predicted"/>
<name>A0A6N7LB21_SINTE</name>
<dbReference type="EMBL" id="WITC01000031">
    <property type="protein sequence ID" value="MQX14490.1"/>
    <property type="molecule type" value="Genomic_DNA"/>
</dbReference>
<dbReference type="AlphaFoldDB" id="A0A6N7LB21"/>
<evidence type="ECO:0000256" key="1">
    <source>
        <dbReference type="SAM" id="MobiDB-lite"/>
    </source>
</evidence>